<dbReference type="Gene3D" id="3.40.50.720">
    <property type="entry name" value="NAD(P)-binding Rossmann-like Domain"/>
    <property type="match status" value="1"/>
</dbReference>
<dbReference type="SUPFAM" id="SSF50129">
    <property type="entry name" value="GroES-like"/>
    <property type="match status" value="1"/>
</dbReference>
<dbReference type="Proteomes" id="UP000249526">
    <property type="component" value="Unassembled WGS sequence"/>
</dbReference>
<evidence type="ECO:0000313" key="8">
    <source>
        <dbReference type="Proteomes" id="UP000249526"/>
    </source>
</evidence>
<evidence type="ECO:0000256" key="2">
    <source>
        <dbReference type="ARBA" id="ARBA00022833"/>
    </source>
</evidence>
<dbReference type="InterPro" id="IPR036291">
    <property type="entry name" value="NAD(P)-bd_dom_sf"/>
</dbReference>
<evidence type="ECO:0000259" key="5">
    <source>
        <dbReference type="Pfam" id="PF00107"/>
    </source>
</evidence>
<dbReference type="InterPro" id="IPR013149">
    <property type="entry name" value="ADH-like_C"/>
</dbReference>
<dbReference type="PROSITE" id="PS00059">
    <property type="entry name" value="ADH_ZINC"/>
    <property type="match status" value="1"/>
</dbReference>
<protein>
    <submittedName>
        <fullName evidence="7">Alcohol dehydrogenase</fullName>
    </submittedName>
</protein>
<sequence length="372" mass="40517">MGSTLPQTMKALRYDKPESHSIAEVPLPELRDNDVLVCPSLLFHTYTYHIPLTILPFPSQIKVKACGVCGTDLHIHEGEFIAKFPLVPGHETVGVVAAVGPKVKGFNIGDRVVADNSELCGECFYCRRGDELFCEHFEAHGVTMNGGFAEYCAYPAGRVFKIKNLSDVDATLLEPASCAAHGLDKIAPKMGSSVLLFGAGPTGLILAQLLRQCGGCRVVVVAPEGLKMDLAKSLEAGDEYVALSRQDPSAQFQKLKEENPYGFDIVVEATGSVKILEDSINYVRRGGKLVVYGVYSNKDRVSWPPSKIFGDEITILGSFSEVYKFPAAIDYLDSGKVKVKGIVNKTFKIDQWEECLAAMKNKTAIKAAITFD</sequence>
<keyword evidence="3" id="KW-0560">Oxidoreductase</keyword>
<gene>
    <name evidence="7" type="ORF">BO85DRAFT_419033</name>
</gene>
<dbReference type="Gene3D" id="3.90.180.10">
    <property type="entry name" value="Medium-chain alcohol dehydrogenases, catalytic domain"/>
    <property type="match status" value="1"/>
</dbReference>
<dbReference type="AlphaFoldDB" id="A0A8G1R626"/>
<dbReference type="InterPro" id="IPR050129">
    <property type="entry name" value="Zn_alcohol_dh"/>
</dbReference>
<dbReference type="InterPro" id="IPR002328">
    <property type="entry name" value="ADH_Zn_CS"/>
</dbReference>
<evidence type="ECO:0000256" key="4">
    <source>
        <dbReference type="RuleBase" id="RU361277"/>
    </source>
</evidence>
<dbReference type="GO" id="GO:0016491">
    <property type="term" value="F:oxidoreductase activity"/>
    <property type="evidence" value="ECO:0007669"/>
    <property type="project" value="UniProtKB-KW"/>
</dbReference>
<comment type="cofactor">
    <cofactor evidence="4">
        <name>Zn(2+)</name>
        <dbReference type="ChEBI" id="CHEBI:29105"/>
    </cofactor>
</comment>
<dbReference type="InterPro" id="IPR011032">
    <property type="entry name" value="GroES-like_sf"/>
</dbReference>
<evidence type="ECO:0000259" key="6">
    <source>
        <dbReference type="Pfam" id="PF08240"/>
    </source>
</evidence>
<dbReference type="CDD" id="cd08234">
    <property type="entry name" value="threonine_DH_like"/>
    <property type="match status" value="1"/>
</dbReference>
<evidence type="ECO:0000256" key="1">
    <source>
        <dbReference type="ARBA" id="ARBA00022723"/>
    </source>
</evidence>
<dbReference type="GO" id="GO:0008270">
    <property type="term" value="F:zinc ion binding"/>
    <property type="evidence" value="ECO:0007669"/>
    <property type="project" value="InterPro"/>
</dbReference>
<dbReference type="EMBL" id="KZ825060">
    <property type="protein sequence ID" value="RAH58380.1"/>
    <property type="molecule type" value="Genomic_DNA"/>
</dbReference>
<dbReference type="Pfam" id="PF08240">
    <property type="entry name" value="ADH_N"/>
    <property type="match status" value="1"/>
</dbReference>
<proteinExistence type="inferred from homology"/>
<evidence type="ECO:0000313" key="7">
    <source>
        <dbReference type="EMBL" id="RAH58380.1"/>
    </source>
</evidence>
<dbReference type="InterPro" id="IPR013154">
    <property type="entry name" value="ADH-like_N"/>
</dbReference>
<keyword evidence="8" id="KW-1185">Reference proteome</keyword>
<keyword evidence="1 4" id="KW-0479">Metal-binding</keyword>
<reference evidence="7 8" key="1">
    <citation type="submission" date="2018-02" db="EMBL/GenBank/DDBJ databases">
        <title>The genomes of Aspergillus section Nigri reveals drivers in fungal speciation.</title>
        <authorList>
            <consortium name="DOE Joint Genome Institute"/>
            <person name="Vesth T.C."/>
            <person name="Nybo J."/>
            <person name="Theobald S."/>
            <person name="Brandl J."/>
            <person name="Frisvad J.C."/>
            <person name="Nielsen K.F."/>
            <person name="Lyhne E.K."/>
            <person name="Kogle M.E."/>
            <person name="Kuo A."/>
            <person name="Riley R."/>
            <person name="Clum A."/>
            <person name="Nolan M."/>
            <person name="Lipzen A."/>
            <person name="Salamov A."/>
            <person name="Henrissat B."/>
            <person name="Wiebenga A."/>
            <person name="De vries R.P."/>
            <person name="Grigoriev I.V."/>
            <person name="Mortensen U.H."/>
            <person name="Andersen M.R."/>
            <person name="Baker S.E."/>
        </authorList>
    </citation>
    <scope>NUCLEOTIDE SEQUENCE [LARGE SCALE GENOMIC DNA]</scope>
    <source>
        <strain evidence="7 8">CBS 112811</strain>
    </source>
</reference>
<dbReference type="GeneID" id="37161241"/>
<organism evidence="7 8">
    <name type="scientific">Aspergillus piperis CBS 112811</name>
    <dbReference type="NCBI Taxonomy" id="1448313"/>
    <lineage>
        <taxon>Eukaryota</taxon>
        <taxon>Fungi</taxon>
        <taxon>Dikarya</taxon>
        <taxon>Ascomycota</taxon>
        <taxon>Pezizomycotina</taxon>
        <taxon>Eurotiomycetes</taxon>
        <taxon>Eurotiomycetidae</taxon>
        <taxon>Eurotiales</taxon>
        <taxon>Aspergillaceae</taxon>
        <taxon>Aspergillus</taxon>
        <taxon>Aspergillus subgen. Circumdati</taxon>
    </lineage>
</organism>
<dbReference type="PANTHER" id="PTHR43401:SF2">
    <property type="entry name" value="L-THREONINE 3-DEHYDROGENASE"/>
    <property type="match status" value="1"/>
</dbReference>
<comment type="similarity">
    <text evidence="4">Belongs to the zinc-containing alcohol dehydrogenase family.</text>
</comment>
<name>A0A8G1R626_9EURO</name>
<dbReference type="Pfam" id="PF00107">
    <property type="entry name" value="ADH_zinc_N"/>
    <property type="match status" value="1"/>
</dbReference>
<evidence type="ECO:0000256" key="3">
    <source>
        <dbReference type="ARBA" id="ARBA00023002"/>
    </source>
</evidence>
<feature type="domain" description="Alcohol dehydrogenase-like N-terminal" evidence="6">
    <location>
        <begin position="60"/>
        <end position="163"/>
    </location>
</feature>
<feature type="domain" description="Alcohol dehydrogenase-like C-terminal" evidence="5">
    <location>
        <begin position="201"/>
        <end position="332"/>
    </location>
</feature>
<accession>A0A8G1R626</accession>
<dbReference type="RefSeq" id="XP_025516302.1">
    <property type="nucleotide sequence ID" value="XM_025657839.1"/>
</dbReference>
<dbReference type="PANTHER" id="PTHR43401">
    <property type="entry name" value="L-THREONINE 3-DEHYDROGENASE"/>
    <property type="match status" value="1"/>
</dbReference>
<dbReference type="SUPFAM" id="SSF51735">
    <property type="entry name" value="NAD(P)-binding Rossmann-fold domains"/>
    <property type="match status" value="1"/>
</dbReference>
<keyword evidence="2 4" id="KW-0862">Zinc</keyword>